<dbReference type="SUPFAM" id="SSF52540">
    <property type="entry name" value="P-loop containing nucleoside triphosphate hydrolases"/>
    <property type="match status" value="1"/>
</dbReference>
<keyword evidence="3 5" id="KW-0347">Helicase</keyword>
<keyword evidence="2 5" id="KW-0378">Hydrolase</keyword>
<evidence type="ECO:0000256" key="4">
    <source>
        <dbReference type="ARBA" id="ARBA00022840"/>
    </source>
</evidence>
<evidence type="ECO:0000256" key="3">
    <source>
        <dbReference type="ARBA" id="ARBA00022806"/>
    </source>
</evidence>
<evidence type="ECO:0000256" key="1">
    <source>
        <dbReference type="ARBA" id="ARBA00022741"/>
    </source>
</evidence>
<feature type="binding site" evidence="5">
    <location>
        <begin position="41"/>
        <end position="48"/>
    </location>
    <ligand>
        <name>ATP</name>
        <dbReference type="ChEBI" id="CHEBI:30616"/>
    </ligand>
</feature>
<organism evidence="7 8">
    <name type="scientific">Agrobacterium radiobacter</name>
    <dbReference type="NCBI Taxonomy" id="362"/>
    <lineage>
        <taxon>Bacteria</taxon>
        <taxon>Pseudomonadati</taxon>
        <taxon>Pseudomonadota</taxon>
        <taxon>Alphaproteobacteria</taxon>
        <taxon>Hyphomicrobiales</taxon>
        <taxon>Rhizobiaceae</taxon>
        <taxon>Rhizobium/Agrobacterium group</taxon>
        <taxon>Agrobacterium</taxon>
        <taxon>Agrobacterium tumefaciens complex</taxon>
    </lineage>
</organism>
<dbReference type="Proteomes" id="UP000534590">
    <property type="component" value="Unassembled WGS sequence"/>
</dbReference>
<dbReference type="PROSITE" id="PS51198">
    <property type="entry name" value="UVRD_HELICASE_ATP_BIND"/>
    <property type="match status" value="1"/>
</dbReference>
<dbReference type="Pfam" id="PF00580">
    <property type="entry name" value="UvrD-helicase"/>
    <property type="match status" value="1"/>
</dbReference>
<dbReference type="Gene3D" id="3.40.50.300">
    <property type="entry name" value="P-loop containing nucleotide triphosphate hydrolases"/>
    <property type="match status" value="2"/>
</dbReference>
<keyword evidence="8" id="KW-1185">Reference proteome</keyword>
<proteinExistence type="predicted"/>
<dbReference type="InterPro" id="IPR000212">
    <property type="entry name" value="DNA_helicase_UvrD/REP"/>
</dbReference>
<evidence type="ECO:0000313" key="8">
    <source>
        <dbReference type="Proteomes" id="UP000534590"/>
    </source>
</evidence>
<keyword evidence="1 5" id="KW-0547">Nucleotide-binding</keyword>
<dbReference type="InterPro" id="IPR014016">
    <property type="entry name" value="UvrD-like_ATP-bd"/>
</dbReference>
<gene>
    <name evidence="7" type="ORF">GGE40_005344</name>
</gene>
<evidence type="ECO:0000313" key="7">
    <source>
        <dbReference type="EMBL" id="MBB4493490.1"/>
    </source>
</evidence>
<keyword evidence="4 5" id="KW-0067">ATP-binding</keyword>
<reference evidence="7 8" key="1">
    <citation type="submission" date="2020-08" db="EMBL/GenBank/DDBJ databases">
        <title>Genomic Encyclopedia of Type Strains, Phase IV (KMG-V): Genome sequencing to study the core and pangenomes of soil and plant-associated prokaryotes.</title>
        <authorList>
            <person name="Whitman W."/>
        </authorList>
    </citation>
    <scope>NUCLEOTIDE SEQUENCE [LARGE SCALE GENOMIC DNA]</scope>
    <source>
        <strain evidence="7 8">SEMIA 461</strain>
    </source>
</reference>
<evidence type="ECO:0000256" key="2">
    <source>
        <dbReference type="ARBA" id="ARBA00022801"/>
    </source>
</evidence>
<dbReference type="InterPro" id="IPR027417">
    <property type="entry name" value="P-loop_NTPase"/>
</dbReference>
<name>A0ABR6JEX7_AGRRD</name>
<protein>
    <recommendedName>
        <fullName evidence="6">UvrD-like helicase ATP-binding domain-containing protein</fullName>
    </recommendedName>
</protein>
<sequence>MIPFEIEDDDIRSIEGILKCDFSSQAQREALKARASIDIQAAPGSGKTTLLVAKLAILSQHWPYAGQGICVLSHTNVAREEIEKKLALHPTAMSLLAYPHFIGTIQSFAHQFLALPYLRGLESHPRIVDDSRFAAAAWRAVKTGKYWYANNHLENHGQSAEKLISTLRFSGPDLNIVSDGVLPAPETKTFESFSKLKLDLADDGIFRFDDMLAIAQKAMQAIPSISEILSARFPVVFFDEMQDTDDLQEKVIRAAFGDRSAIQRFGDRNQGIFDDDRELTPSSFPKQGYVDLASSRRFGSHVAAAASTLTIAQPQTIAGNPDRAEKRHTILLFDDASIKEVLPAFGRVVLEQFADDPSNLVVKAIGCRKTGESQTLPRHIGDYWDGFEAAHTNKTAGLSSLIGYVRRARALATEHGNFHAAAPALWDGVFAFLHSHNCRLRSGEPFTKKALIRQLEDDEPGGSLALQRLVRDLCVDPAPGEAAWGIAAGSLVTSLRSVLPESAGDAAEEFLIWNEEPALADAVPSTRRNVFEFADGERRVNVSLNTIHGVKGETHNATLVLTTSTKRLFDLKEALPLLSRTGKMRAPASIPKLLMTLFVGITRPKDLLCLAIPGDHCNEKQCEALISLGWNITDLRAKAETKDASL</sequence>
<comment type="caution">
    <text evidence="7">The sequence shown here is derived from an EMBL/GenBank/DDBJ whole genome shotgun (WGS) entry which is preliminary data.</text>
</comment>
<dbReference type="PANTHER" id="PTHR11070">
    <property type="entry name" value="UVRD / RECB / PCRA DNA HELICASE FAMILY MEMBER"/>
    <property type="match status" value="1"/>
</dbReference>
<evidence type="ECO:0000256" key="5">
    <source>
        <dbReference type="PROSITE-ProRule" id="PRU00560"/>
    </source>
</evidence>
<accession>A0ABR6JEX7</accession>
<evidence type="ECO:0000259" key="6">
    <source>
        <dbReference type="PROSITE" id="PS51198"/>
    </source>
</evidence>
<dbReference type="EMBL" id="JACIHP010000013">
    <property type="protein sequence ID" value="MBB4493490.1"/>
    <property type="molecule type" value="Genomic_DNA"/>
</dbReference>
<dbReference type="RefSeq" id="WP_167855854.1">
    <property type="nucleotide sequence ID" value="NZ_JACIGN010000010.1"/>
</dbReference>
<feature type="domain" description="UvrD-like helicase ATP-binding" evidence="6">
    <location>
        <begin position="20"/>
        <end position="316"/>
    </location>
</feature>